<evidence type="ECO:0000313" key="4">
    <source>
        <dbReference type="EMBL" id="CAH9124631.1"/>
    </source>
</evidence>
<sequence length="269" mass="29171">MYMPNYSPTVPFIEGGGGIGKFTGSSPFTTGVIVPEGLCIHYGNSINSNANSLCAEKRITRAYSVPGLSDSLSDASSLPSSRGRVAETDELHVVSRRDMATQMSPDESIHSSPKERSPLPSFPLPIPVEDEHNKHSAKVEIRDVQVDKGVSISNHSSGKLEKKSPNAIASSHWSISEATGSGSKEEARIGAWENLQKAKAEAAIQKLEMKLEKKRSASMNKILNRLRYAQSKAQEMRGAISKGHGTKVSDKARKRFKVSFGGCLSCRTR</sequence>
<evidence type="ECO:0000313" key="5">
    <source>
        <dbReference type="Proteomes" id="UP001152523"/>
    </source>
</evidence>
<comment type="similarity">
    <text evidence="1">Belongs to the remorin family.</text>
</comment>
<feature type="compositionally biased region" description="Basic and acidic residues" evidence="2">
    <location>
        <begin position="107"/>
        <end position="117"/>
    </location>
</feature>
<feature type="domain" description="Remorin C-terminal" evidence="3">
    <location>
        <begin position="183"/>
        <end position="253"/>
    </location>
</feature>
<dbReference type="Pfam" id="PF03763">
    <property type="entry name" value="Remorin_C"/>
    <property type="match status" value="1"/>
</dbReference>
<dbReference type="AlphaFoldDB" id="A0AAV0EP78"/>
<name>A0AAV0EP78_9ASTE</name>
<keyword evidence="5" id="KW-1185">Reference proteome</keyword>
<dbReference type="InterPro" id="IPR005516">
    <property type="entry name" value="Remorin_C"/>
</dbReference>
<feature type="region of interest" description="Disordered" evidence="2">
    <location>
        <begin position="97"/>
        <end position="119"/>
    </location>
</feature>
<dbReference type="Proteomes" id="UP001152523">
    <property type="component" value="Unassembled WGS sequence"/>
</dbReference>
<evidence type="ECO:0000256" key="1">
    <source>
        <dbReference type="ARBA" id="ARBA00005711"/>
    </source>
</evidence>
<reference evidence="4" key="1">
    <citation type="submission" date="2022-07" db="EMBL/GenBank/DDBJ databases">
        <authorList>
            <person name="Macas J."/>
            <person name="Novak P."/>
            <person name="Neumann P."/>
        </authorList>
    </citation>
    <scope>NUCLEOTIDE SEQUENCE</scope>
</reference>
<dbReference type="PANTHER" id="PTHR31471">
    <property type="entry name" value="OS02G0116800 PROTEIN"/>
    <property type="match status" value="1"/>
</dbReference>
<dbReference type="EMBL" id="CAMAPF010000935">
    <property type="protein sequence ID" value="CAH9124631.1"/>
    <property type="molecule type" value="Genomic_DNA"/>
</dbReference>
<evidence type="ECO:0000259" key="3">
    <source>
        <dbReference type="Pfam" id="PF03763"/>
    </source>
</evidence>
<gene>
    <name evidence="4" type="ORF">CEPIT_LOCUS26128</name>
</gene>
<proteinExistence type="inferred from homology"/>
<organism evidence="4 5">
    <name type="scientific">Cuscuta epithymum</name>
    <dbReference type="NCBI Taxonomy" id="186058"/>
    <lineage>
        <taxon>Eukaryota</taxon>
        <taxon>Viridiplantae</taxon>
        <taxon>Streptophyta</taxon>
        <taxon>Embryophyta</taxon>
        <taxon>Tracheophyta</taxon>
        <taxon>Spermatophyta</taxon>
        <taxon>Magnoliopsida</taxon>
        <taxon>eudicotyledons</taxon>
        <taxon>Gunneridae</taxon>
        <taxon>Pentapetalae</taxon>
        <taxon>asterids</taxon>
        <taxon>lamiids</taxon>
        <taxon>Solanales</taxon>
        <taxon>Convolvulaceae</taxon>
        <taxon>Cuscuteae</taxon>
        <taxon>Cuscuta</taxon>
        <taxon>Cuscuta subgen. Cuscuta</taxon>
    </lineage>
</organism>
<protein>
    <recommendedName>
        <fullName evidence="3">Remorin C-terminal domain-containing protein</fullName>
    </recommendedName>
</protein>
<dbReference type="PANTHER" id="PTHR31471:SF2">
    <property type="entry name" value="REMORIN FAMILY PROTEIN"/>
    <property type="match status" value="1"/>
</dbReference>
<accession>A0AAV0EP78</accession>
<comment type="caution">
    <text evidence="4">The sequence shown here is derived from an EMBL/GenBank/DDBJ whole genome shotgun (WGS) entry which is preliminary data.</text>
</comment>
<evidence type="ECO:0000256" key="2">
    <source>
        <dbReference type="SAM" id="MobiDB-lite"/>
    </source>
</evidence>